<dbReference type="InterPro" id="IPR027417">
    <property type="entry name" value="P-loop_NTPase"/>
</dbReference>
<reference evidence="1 2" key="1">
    <citation type="submission" date="2021-03" db="EMBL/GenBank/DDBJ databases">
        <title>Genomic and phenotypic characterization of Chloracidobacterium isolates provides evidence for multiple species.</title>
        <authorList>
            <person name="Saini M.K."/>
            <person name="Costas A.M.G."/>
            <person name="Tank M."/>
            <person name="Bryant D.A."/>
        </authorList>
    </citation>
    <scope>NUCLEOTIDE SEQUENCE [LARGE SCALE GENOMIC DNA]</scope>
    <source>
        <strain evidence="1 2">BV2-C</strain>
    </source>
</reference>
<gene>
    <name evidence="1" type="ORF">J8C06_01030</name>
</gene>
<dbReference type="Gene3D" id="3.40.50.300">
    <property type="entry name" value="P-loop containing nucleotide triphosphate hydrolases"/>
    <property type="match status" value="1"/>
</dbReference>
<evidence type="ECO:0000313" key="1">
    <source>
        <dbReference type="EMBL" id="QUW03059.1"/>
    </source>
</evidence>
<evidence type="ECO:0008006" key="3">
    <source>
        <dbReference type="Google" id="ProtNLM"/>
    </source>
</evidence>
<proteinExistence type="predicted"/>
<keyword evidence="2" id="KW-1185">Reference proteome</keyword>
<sequence length="1011" mass="113528">MAVETTKTQKIRDCLNLAEFTPVDFAALGWERELLQRALLTYEFGDILQRLSERLVEPTPDGHRASLLVGPPGSGKSYLLRLVCALAQAAGKPFGQGSRRLQDIHAQLGPRRWQVVSLYGDQVNVSDPSLAPLDYLGRFINYALKSDLSSSAKATPSADDLLSACRSIPQSDGIVILIDGLDDILQSRTPRTAGLVVETLVLLSQLSCQLPLSVYVSATDILLDSVKGRRLSADQIAELLKHYQIQYLGENAIPALIGAHLLTKNARQRHAVTQVREQLQAKLPELQLDEPRLINLYPLHPMAWDIGARLRRYLSGFSFPAFALKAAERIRNRPAESLFTVDEMFDALEPLLRAAPPLAYAFENYDQAIAAVIPRISQGQRLHTRMLLKAVLMHSLAGIPATVRDLTNGILFYDLYGQKPTYKLSAALLQQIKALTKSVITIGDDPNEREYRFALQPGEALDNLVDAQASTITDNDPRINLALLASGGQLFDDFPFGLGDGGDKLWSIRCAHLWHIIRQDALGVVWEPAQAHRGSDYQMRVHFPRRVGQADFDLDNLRADEPGVHWLPGALDNDDVWTLKRLVCLSDPTLLGGGVPTDDIAQQVSDATRQAGVALFRRKYLSEGRFVFRSGTVSDVPPPTMPAPWQMWEWLLPLTSPISPEGVPEALSLDAALWIGHLVAPTRQRVEMCIPEDVDRALSELGAYYQAWRQRDLSKAVEALSQAPEQETEIWEAIETIRRFDRVASHVRHALLRKSIAEEMEEVMFLFDSDLDALWRDRARLEAVYSYRQAQASSEAKLRYLNESFPTNNPVAERIRSTFKLRGAPAWQLFYPNHRKQVDLAFGAFQPVYAEYYTLLHAGATQSNVIEPLCTRLVSSPEWRNMEMLTQLSMSRQDFLVDAINEISNLYQMVCTEPVEEILLTQPKCRCGFAPEEAGRLKAAEERALGLVRRGLDIHRDILRGLRDDIRERLKRRRQQVSPETIHKIAALVGNDEMPLLDDETIRVLNEVLTE</sequence>
<dbReference type="RefSeq" id="WP_211428950.1">
    <property type="nucleotide sequence ID" value="NZ_CP072648.1"/>
</dbReference>
<dbReference type="SUPFAM" id="SSF52540">
    <property type="entry name" value="P-loop containing nucleoside triphosphate hydrolases"/>
    <property type="match status" value="1"/>
</dbReference>
<name>A0ABX8BBN3_9BACT</name>
<organism evidence="1 2">
    <name type="scientific">Chloracidobacterium validum</name>
    <dbReference type="NCBI Taxonomy" id="2821543"/>
    <lineage>
        <taxon>Bacteria</taxon>
        <taxon>Pseudomonadati</taxon>
        <taxon>Acidobacteriota</taxon>
        <taxon>Terriglobia</taxon>
        <taxon>Terriglobales</taxon>
        <taxon>Acidobacteriaceae</taxon>
        <taxon>Chloracidobacterium</taxon>
    </lineage>
</organism>
<dbReference type="Proteomes" id="UP000676506">
    <property type="component" value="Chromosome 1"/>
</dbReference>
<evidence type="ECO:0000313" key="2">
    <source>
        <dbReference type="Proteomes" id="UP000676506"/>
    </source>
</evidence>
<accession>A0ABX8BBN3</accession>
<dbReference type="EMBL" id="CP072648">
    <property type="protein sequence ID" value="QUW03059.1"/>
    <property type="molecule type" value="Genomic_DNA"/>
</dbReference>
<protein>
    <recommendedName>
        <fullName evidence="3">AAA+ ATPase domain-containing protein</fullName>
    </recommendedName>
</protein>